<feature type="region of interest" description="Disordered" evidence="1">
    <location>
        <begin position="83"/>
        <end position="108"/>
    </location>
</feature>
<evidence type="ECO:0000256" key="1">
    <source>
        <dbReference type="SAM" id="MobiDB-lite"/>
    </source>
</evidence>
<reference evidence="3 4" key="1">
    <citation type="journal article" date="2019" name="Sci. Rep.">
        <title>Orb-weaving spider Araneus ventricosus genome elucidates the spidroin gene catalogue.</title>
        <authorList>
            <person name="Kono N."/>
            <person name="Nakamura H."/>
            <person name="Ohtoshi R."/>
            <person name="Moran D.A.P."/>
            <person name="Shinohara A."/>
            <person name="Yoshida Y."/>
            <person name="Fujiwara M."/>
            <person name="Mori M."/>
            <person name="Tomita M."/>
            <person name="Arakawa K."/>
        </authorList>
    </citation>
    <scope>NUCLEOTIDE SEQUENCE [LARGE SCALE GENOMIC DNA]</scope>
</reference>
<gene>
    <name evidence="3" type="ORF">AVEN_234063_1</name>
    <name evidence="2" type="ORF">AVEN_89883_1</name>
</gene>
<sequence length="108" mass="12363">MVKGANEAIKYRRPSREQKEQEELSKIIESILTRHETQKKEGHRNLLIGLEARLRINDAAIKLQSDGMSGRVLSHSSRQKVAWKQKEAGKSQQQLREQMPGMVGGDYH</sequence>
<dbReference type="EMBL" id="BGPR01006088">
    <property type="protein sequence ID" value="GBN15988.1"/>
    <property type="molecule type" value="Genomic_DNA"/>
</dbReference>
<feature type="region of interest" description="Disordered" evidence="1">
    <location>
        <begin position="1"/>
        <end position="22"/>
    </location>
</feature>
<name>A0A4Y2LND5_ARAVE</name>
<dbReference type="AlphaFoldDB" id="A0A4Y2LND5"/>
<protein>
    <submittedName>
        <fullName evidence="3">Uncharacterized protein</fullName>
    </submittedName>
</protein>
<organism evidence="3 4">
    <name type="scientific">Araneus ventricosus</name>
    <name type="common">Orbweaver spider</name>
    <name type="synonym">Epeira ventricosa</name>
    <dbReference type="NCBI Taxonomy" id="182803"/>
    <lineage>
        <taxon>Eukaryota</taxon>
        <taxon>Metazoa</taxon>
        <taxon>Ecdysozoa</taxon>
        <taxon>Arthropoda</taxon>
        <taxon>Chelicerata</taxon>
        <taxon>Arachnida</taxon>
        <taxon>Araneae</taxon>
        <taxon>Araneomorphae</taxon>
        <taxon>Entelegynae</taxon>
        <taxon>Araneoidea</taxon>
        <taxon>Araneidae</taxon>
        <taxon>Araneus</taxon>
    </lineage>
</organism>
<accession>A0A4Y2LND5</accession>
<proteinExistence type="predicted"/>
<evidence type="ECO:0000313" key="2">
    <source>
        <dbReference type="EMBL" id="GBN15988.1"/>
    </source>
</evidence>
<evidence type="ECO:0000313" key="3">
    <source>
        <dbReference type="EMBL" id="GBN15994.1"/>
    </source>
</evidence>
<dbReference type="Proteomes" id="UP000499080">
    <property type="component" value="Unassembled WGS sequence"/>
</dbReference>
<comment type="caution">
    <text evidence="3">The sequence shown here is derived from an EMBL/GenBank/DDBJ whole genome shotgun (WGS) entry which is preliminary data.</text>
</comment>
<dbReference type="EMBL" id="BGPR01006089">
    <property type="protein sequence ID" value="GBN15994.1"/>
    <property type="molecule type" value="Genomic_DNA"/>
</dbReference>
<keyword evidence="4" id="KW-1185">Reference proteome</keyword>
<evidence type="ECO:0000313" key="4">
    <source>
        <dbReference type="Proteomes" id="UP000499080"/>
    </source>
</evidence>